<proteinExistence type="inferred from homology"/>
<organism evidence="6 7">
    <name type="scientific">Cellulomonas alba</name>
    <dbReference type="NCBI Taxonomy" id="3053467"/>
    <lineage>
        <taxon>Bacteria</taxon>
        <taxon>Bacillati</taxon>
        <taxon>Actinomycetota</taxon>
        <taxon>Actinomycetes</taxon>
        <taxon>Micrococcales</taxon>
        <taxon>Cellulomonadaceae</taxon>
        <taxon>Cellulomonas</taxon>
    </lineage>
</organism>
<dbReference type="PIRSF" id="PIRSF006806">
    <property type="entry name" value="FTHF_cligase"/>
    <property type="match status" value="1"/>
</dbReference>
<dbReference type="NCBIfam" id="TIGR02727">
    <property type="entry name" value="MTHFS_bact"/>
    <property type="match status" value="1"/>
</dbReference>
<dbReference type="Proteomes" id="UP001529338">
    <property type="component" value="Unassembled WGS sequence"/>
</dbReference>
<dbReference type="InterPro" id="IPR024185">
    <property type="entry name" value="FTHF_cligase-like_sf"/>
</dbReference>
<dbReference type="EMBL" id="JAUCGQ010000001">
    <property type="protein sequence ID" value="MDM7855530.1"/>
    <property type="molecule type" value="Genomic_DNA"/>
</dbReference>
<feature type="compositionally biased region" description="Basic and acidic residues" evidence="5">
    <location>
        <begin position="105"/>
        <end position="116"/>
    </location>
</feature>
<dbReference type="InterPro" id="IPR037171">
    <property type="entry name" value="NagB/RpiA_transferase-like"/>
</dbReference>
<evidence type="ECO:0000256" key="2">
    <source>
        <dbReference type="ARBA" id="ARBA00022741"/>
    </source>
</evidence>
<dbReference type="RefSeq" id="WP_289455361.1">
    <property type="nucleotide sequence ID" value="NZ_JAUCGQ010000001.1"/>
</dbReference>
<keyword evidence="7" id="KW-1185">Reference proteome</keyword>
<dbReference type="GO" id="GO:0030272">
    <property type="term" value="F:5-formyltetrahydrofolate cyclo-ligase activity"/>
    <property type="evidence" value="ECO:0007669"/>
    <property type="project" value="UniProtKB-EC"/>
</dbReference>
<keyword evidence="2 4" id="KW-0547">Nucleotide-binding</keyword>
<comment type="caution">
    <text evidence="6">The sequence shown here is derived from an EMBL/GenBank/DDBJ whole genome shotgun (WGS) entry which is preliminary data.</text>
</comment>
<comment type="similarity">
    <text evidence="1 4">Belongs to the 5-formyltetrahydrofolate cyclo-ligase family.</text>
</comment>
<evidence type="ECO:0000313" key="6">
    <source>
        <dbReference type="EMBL" id="MDM7855530.1"/>
    </source>
</evidence>
<dbReference type="Pfam" id="PF01812">
    <property type="entry name" value="5-FTHF_cyc-lig"/>
    <property type="match status" value="1"/>
</dbReference>
<protein>
    <recommendedName>
        <fullName evidence="4">5-formyltetrahydrofolate cyclo-ligase</fullName>
        <ecNumber evidence="4">6.3.3.2</ecNumber>
    </recommendedName>
</protein>
<comment type="cofactor">
    <cofactor evidence="4">
        <name>Mg(2+)</name>
        <dbReference type="ChEBI" id="CHEBI:18420"/>
    </cofactor>
</comment>
<accession>A0ABT7SH71</accession>
<dbReference type="PANTHER" id="PTHR23407">
    <property type="entry name" value="ATPASE INHIBITOR/5-FORMYLTETRAHYDROFOLATE CYCLO-LIGASE"/>
    <property type="match status" value="1"/>
</dbReference>
<keyword evidence="4" id="KW-0479">Metal-binding</keyword>
<sequence>MSDGAQPYVHQSEGAEVDEVKERLRRSIRDTRNARSQRRREECAAAFAQVVEQEPVVAAARCVSVYASRPSEPGTAALLERLAARGVRVLLPVLGSGLQRDWAEYRGPDDLRERAPGRPPEPGGPTLGTAAIAEADVIVAPALAVDTDGTRLGQGGGWYDRALVEARSDVPVVVLVYPEELYDASTRPLPREAHDRRVDAVATTKEWRWLR</sequence>
<evidence type="ECO:0000256" key="4">
    <source>
        <dbReference type="RuleBase" id="RU361279"/>
    </source>
</evidence>
<gene>
    <name evidence="6" type="ORF">QRT04_11375</name>
</gene>
<dbReference type="InterPro" id="IPR002698">
    <property type="entry name" value="FTHF_cligase"/>
</dbReference>
<evidence type="ECO:0000256" key="5">
    <source>
        <dbReference type="SAM" id="MobiDB-lite"/>
    </source>
</evidence>
<comment type="catalytic activity">
    <reaction evidence="4">
        <text>(6S)-5-formyl-5,6,7,8-tetrahydrofolate + ATP = (6R)-5,10-methenyltetrahydrofolate + ADP + phosphate</text>
        <dbReference type="Rhea" id="RHEA:10488"/>
        <dbReference type="ChEBI" id="CHEBI:30616"/>
        <dbReference type="ChEBI" id="CHEBI:43474"/>
        <dbReference type="ChEBI" id="CHEBI:57455"/>
        <dbReference type="ChEBI" id="CHEBI:57457"/>
        <dbReference type="ChEBI" id="CHEBI:456216"/>
        <dbReference type="EC" id="6.3.3.2"/>
    </reaction>
</comment>
<keyword evidence="6" id="KW-0436">Ligase</keyword>
<keyword evidence="3 4" id="KW-0067">ATP-binding</keyword>
<dbReference type="Gene3D" id="3.40.50.10420">
    <property type="entry name" value="NagB/RpiA/CoA transferase-like"/>
    <property type="match status" value="1"/>
</dbReference>
<reference evidence="6 7" key="1">
    <citation type="submission" date="2023-06" db="EMBL/GenBank/DDBJ databases">
        <title>Cellulomonas sp. MW4 Whole genome sequence.</title>
        <authorList>
            <person name="Park S."/>
        </authorList>
    </citation>
    <scope>NUCLEOTIDE SEQUENCE [LARGE SCALE GENOMIC DNA]</scope>
    <source>
        <strain evidence="6 7">MW4</strain>
    </source>
</reference>
<dbReference type="PANTHER" id="PTHR23407:SF1">
    <property type="entry name" value="5-FORMYLTETRAHYDROFOLATE CYCLO-LIGASE"/>
    <property type="match status" value="1"/>
</dbReference>
<name>A0ABT7SH71_9CELL</name>
<feature type="region of interest" description="Disordered" evidence="5">
    <location>
        <begin position="105"/>
        <end position="126"/>
    </location>
</feature>
<keyword evidence="4" id="KW-0460">Magnesium</keyword>
<evidence type="ECO:0000256" key="3">
    <source>
        <dbReference type="ARBA" id="ARBA00022840"/>
    </source>
</evidence>
<dbReference type="EC" id="6.3.3.2" evidence="4"/>
<evidence type="ECO:0000256" key="1">
    <source>
        <dbReference type="ARBA" id="ARBA00010638"/>
    </source>
</evidence>
<evidence type="ECO:0000313" key="7">
    <source>
        <dbReference type="Proteomes" id="UP001529338"/>
    </source>
</evidence>
<dbReference type="SUPFAM" id="SSF100950">
    <property type="entry name" value="NagB/RpiA/CoA transferase-like"/>
    <property type="match status" value="1"/>
</dbReference>